<proteinExistence type="inferred from homology"/>
<dbReference type="Gene3D" id="3.50.50.60">
    <property type="entry name" value="FAD/NAD(P)-binding domain"/>
    <property type="match status" value="2"/>
</dbReference>
<dbReference type="SUPFAM" id="SSF51905">
    <property type="entry name" value="FAD/NAD(P)-binding domain"/>
    <property type="match status" value="1"/>
</dbReference>
<evidence type="ECO:0000256" key="4">
    <source>
        <dbReference type="ARBA" id="ARBA00022827"/>
    </source>
</evidence>
<keyword evidence="6" id="KW-0560">Oxidoreductase</keyword>
<dbReference type="InterPro" id="IPR036188">
    <property type="entry name" value="FAD/NAD-bd_sf"/>
</dbReference>
<dbReference type="InterPro" id="IPR050775">
    <property type="entry name" value="FAD-binding_Monooxygenases"/>
</dbReference>
<evidence type="ECO:0000256" key="7">
    <source>
        <dbReference type="SAM" id="MobiDB-lite"/>
    </source>
</evidence>
<dbReference type="GO" id="GO:0004497">
    <property type="term" value="F:monooxygenase activity"/>
    <property type="evidence" value="ECO:0007669"/>
    <property type="project" value="UniProtKB-KW"/>
</dbReference>
<keyword evidence="3" id="KW-0285">Flavoprotein</keyword>
<evidence type="ECO:0000256" key="3">
    <source>
        <dbReference type="ARBA" id="ARBA00022630"/>
    </source>
</evidence>
<dbReference type="Proteomes" id="UP000799437">
    <property type="component" value="Unassembled WGS sequence"/>
</dbReference>
<organism evidence="9 10">
    <name type="scientific">Pseudovirgaria hyperparasitica</name>
    <dbReference type="NCBI Taxonomy" id="470096"/>
    <lineage>
        <taxon>Eukaryota</taxon>
        <taxon>Fungi</taxon>
        <taxon>Dikarya</taxon>
        <taxon>Ascomycota</taxon>
        <taxon>Pezizomycotina</taxon>
        <taxon>Dothideomycetes</taxon>
        <taxon>Dothideomycetes incertae sedis</taxon>
        <taxon>Acrospermales</taxon>
        <taxon>Acrospermaceae</taxon>
        <taxon>Pseudovirgaria</taxon>
    </lineage>
</organism>
<feature type="region of interest" description="Disordered" evidence="7">
    <location>
        <begin position="15"/>
        <end position="49"/>
    </location>
</feature>
<dbReference type="GeneID" id="54480701"/>
<evidence type="ECO:0000313" key="10">
    <source>
        <dbReference type="Proteomes" id="UP000799437"/>
    </source>
</evidence>
<feature type="compositionally biased region" description="Basic and acidic residues" evidence="7">
    <location>
        <begin position="31"/>
        <end position="49"/>
    </location>
</feature>
<evidence type="ECO:0000313" key="9">
    <source>
        <dbReference type="EMBL" id="KAF2761843.1"/>
    </source>
</evidence>
<dbReference type="EMBL" id="ML996566">
    <property type="protein sequence ID" value="KAF2761843.1"/>
    <property type="molecule type" value="Genomic_DNA"/>
</dbReference>
<dbReference type="RefSeq" id="XP_033604294.1">
    <property type="nucleotide sequence ID" value="XM_033739647.1"/>
</dbReference>
<keyword evidence="10" id="KW-1185">Reference proteome</keyword>
<comment type="similarity">
    <text evidence="2">Belongs to the FAD-binding monooxygenase family.</text>
</comment>
<keyword evidence="5" id="KW-0521">NADP</keyword>
<comment type="cofactor">
    <cofactor evidence="1">
        <name>FAD</name>
        <dbReference type="ChEBI" id="CHEBI:57692"/>
    </cofactor>
</comment>
<evidence type="ECO:0000256" key="1">
    <source>
        <dbReference type="ARBA" id="ARBA00001974"/>
    </source>
</evidence>
<dbReference type="PANTHER" id="PTHR43098">
    <property type="entry name" value="L-ORNITHINE N(5)-MONOOXYGENASE-RELATED"/>
    <property type="match status" value="1"/>
</dbReference>
<name>A0A6A6WGD7_9PEZI</name>
<evidence type="ECO:0000256" key="2">
    <source>
        <dbReference type="ARBA" id="ARBA00010139"/>
    </source>
</evidence>
<evidence type="ECO:0000259" key="8">
    <source>
        <dbReference type="Pfam" id="PF07992"/>
    </source>
</evidence>
<reference evidence="9" key="1">
    <citation type="journal article" date="2020" name="Stud. Mycol.">
        <title>101 Dothideomycetes genomes: a test case for predicting lifestyles and emergence of pathogens.</title>
        <authorList>
            <person name="Haridas S."/>
            <person name="Albert R."/>
            <person name="Binder M."/>
            <person name="Bloem J."/>
            <person name="Labutti K."/>
            <person name="Salamov A."/>
            <person name="Andreopoulos B."/>
            <person name="Baker S."/>
            <person name="Barry K."/>
            <person name="Bills G."/>
            <person name="Bluhm B."/>
            <person name="Cannon C."/>
            <person name="Castanera R."/>
            <person name="Culley D."/>
            <person name="Daum C."/>
            <person name="Ezra D."/>
            <person name="Gonzalez J."/>
            <person name="Henrissat B."/>
            <person name="Kuo A."/>
            <person name="Liang C."/>
            <person name="Lipzen A."/>
            <person name="Lutzoni F."/>
            <person name="Magnuson J."/>
            <person name="Mondo S."/>
            <person name="Nolan M."/>
            <person name="Ohm R."/>
            <person name="Pangilinan J."/>
            <person name="Park H.-J."/>
            <person name="Ramirez L."/>
            <person name="Alfaro M."/>
            <person name="Sun H."/>
            <person name="Tritt A."/>
            <person name="Yoshinaga Y."/>
            <person name="Zwiers L.-H."/>
            <person name="Turgeon B."/>
            <person name="Goodwin S."/>
            <person name="Spatafora J."/>
            <person name="Crous P."/>
            <person name="Grigoriev I."/>
        </authorList>
    </citation>
    <scope>NUCLEOTIDE SEQUENCE</scope>
    <source>
        <strain evidence="9">CBS 121739</strain>
    </source>
</reference>
<dbReference type="Pfam" id="PF07992">
    <property type="entry name" value="Pyr_redox_2"/>
    <property type="match status" value="1"/>
</dbReference>
<keyword evidence="4" id="KW-0274">FAD</keyword>
<dbReference type="OrthoDB" id="66881at2759"/>
<dbReference type="PANTHER" id="PTHR43098:SF2">
    <property type="entry name" value="FAD-BINDING MONOOXYGENASE AUSB-RELATED"/>
    <property type="match status" value="1"/>
</dbReference>
<protein>
    <submittedName>
        <fullName evidence="9">Monooxygenase</fullName>
    </submittedName>
</protein>
<gene>
    <name evidence="9" type="ORF">EJ05DRAFT_186359</name>
</gene>
<sequence length="663" mass="73531">MAQAQPVQPVVDVVTNATDHGPCHVAQSKNASEEAEKLQKKYEEERNKRLRSDGLSQYLNLSSTENPKIRRYLDDPWDDGSISSIPLQDGAHTKILIVGAGFGGLMFAVELIRAGIPHGDILMVDQAAGFGGAWYWNRYAGLMCDVDSTVYMPLLEETGYRAKHKYAYGEELREHAERIATKYKLRDRAMFRSEVHSSQWDDTTKMWKLKLTQRSPNSNDISAAVSADFVIFVPGLFTRPKVPNLSGLETYSGKSFLTSRWDYEVTGGNQENPSLENLRDKRVGIIGTGATALQAVPHLAKWSKHLYVFQRTPSSVDVRRQKTITDAEWANVTKSGPGWQAVRSRNFTSFTARVEPLPEIDMISDGWTDFPSYHVLTGGGKPVTSEMVAAHIADSHRLDLPRMERIRARVDQEVKDPAVAEKLKPWYAGWCKRPGFHDDYLSTFNKPNVELIDTAGRGVDAITTTGVQANGQVYDVDVLIFSTGFESGFHLDPGSRCGIEVIGREGRRMADRWEKEGTATLHGIMSRGFPNLFFTGTPQSGVSPNYTPSLEIFSRHTAYIISEVEKKRAVLPELRVAAEPHADAEKAWVMGVLAGAYSLAPLGHCTPSYFNAESDVTKLPMEEQVKGAVTAAWPGGINDYLDILQAWREAGDLSGLSITLTSK</sequence>
<keyword evidence="9" id="KW-0503">Monooxygenase</keyword>
<evidence type="ECO:0000256" key="5">
    <source>
        <dbReference type="ARBA" id="ARBA00022857"/>
    </source>
</evidence>
<feature type="domain" description="FAD/NAD(P)-binding" evidence="8">
    <location>
        <begin position="94"/>
        <end position="332"/>
    </location>
</feature>
<dbReference type="AlphaFoldDB" id="A0A6A6WGD7"/>
<evidence type="ECO:0000256" key="6">
    <source>
        <dbReference type="ARBA" id="ARBA00023002"/>
    </source>
</evidence>
<dbReference type="InterPro" id="IPR023753">
    <property type="entry name" value="FAD/NAD-binding_dom"/>
</dbReference>
<accession>A0A6A6WGD7</accession>